<accession>A0A4R2E5M4</accession>
<dbReference type="Proteomes" id="UP000294830">
    <property type="component" value="Unassembled WGS sequence"/>
</dbReference>
<dbReference type="EMBL" id="SLWB01000015">
    <property type="protein sequence ID" value="TCN63698.1"/>
    <property type="molecule type" value="Genomic_DNA"/>
</dbReference>
<name>A0A4R2E5M4_9BACT</name>
<dbReference type="RefSeq" id="WP_131840136.1">
    <property type="nucleotide sequence ID" value="NZ_SLWB01000015.1"/>
</dbReference>
<evidence type="ECO:0000313" key="2">
    <source>
        <dbReference type="Proteomes" id="UP000294830"/>
    </source>
</evidence>
<evidence type="ECO:0000313" key="1">
    <source>
        <dbReference type="EMBL" id="TCN63698.1"/>
    </source>
</evidence>
<protein>
    <submittedName>
        <fullName evidence="1">Uncharacterized protein</fullName>
    </submittedName>
</protein>
<sequence length="66" mass="7729">MADKDFIPTEAGFYWAKTDDFKWFNAIVHVVGTAPFFRIEGWNHHKEKQFTDLSIISEWGPKIESP</sequence>
<proteinExistence type="predicted"/>
<organism evidence="1 2">
    <name type="scientific">Acetobacteroides hydrogenigenes</name>
    <dbReference type="NCBI Taxonomy" id="979970"/>
    <lineage>
        <taxon>Bacteria</taxon>
        <taxon>Pseudomonadati</taxon>
        <taxon>Bacteroidota</taxon>
        <taxon>Bacteroidia</taxon>
        <taxon>Bacteroidales</taxon>
        <taxon>Rikenellaceae</taxon>
        <taxon>Acetobacteroides</taxon>
    </lineage>
</organism>
<keyword evidence="2" id="KW-1185">Reference proteome</keyword>
<gene>
    <name evidence="1" type="ORF">CLV25_11548</name>
</gene>
<dbReference type="AlphaFoldDB" id="A0A4R2E5M4"/>
<dbReference type="OrthoDB" id="9950827at2"/>
<comment type="caution">
    <text evidence="1">The sequence shown here is derived from an EMBL/GenBank/DDBJ whole genome shotgun (WGS) entry which is preliminary data.</text>
</comment>
<reference evidence="1 2" key="1">
    <citation type="submission" date="2019-03" db="EMBL/GenBank/DDBJ databases">
        <title>Genomic Encyclopedia of Archaeal and Bacterial Type Strains, Phase II (KMG-II): from individual species to whole genera.</title>
        <authorList>
            <person name="Goeker M."/>
        </authorList>
    </citation>
    <scope>NUCLEOTIDE SEQUENCE [LARGE SCALE GENOMIC DNA]</scope>
    <source>
        <strain evidence="1 2">RL-C</strain>
    </source>
</reference>